<evidence type="ECO:0000256" key="3">
    <source>
        <dbReference type="ARBA" id="ARBA00022884"/>
    </source>
</evidence>
<organism evidence="9 10">
    <name type="scientific">Linnemannia gamsii</name>
    <dbReference type="NCBI Taxonomy" id="64522"/>
    <lineage>
        <taxon>Eukaryota</taxon>
        <taxon>Fungi</taxon>
        <taxon>Fungi incertae sedis</taxon>
        <taxon>Mucoromycota</taxon>
        <taxon>Mortierellomycotina</taxon>
        <taxon>Mortierellomycetes</taxon>
        <taxon>Mortierellales</taxon>
        <taxon>Mortierellaceae</taxon>
        <taxon>Linnemannia</taxon>
    </lineage>
</organism>
<dbReference type="InterPro" id="IPR005225">
    <property type="entry name" value="Small_GTP-bd"/>
</dbReference>
<dbReference type="PRINTS" id="PR00326">
    <property type="entry name" value="GTP1OBG"/>
</dbReference>
<reference evidence="9" key="1">
    <citation type="journal article" date="2020" name="Fungal Divers.">
        <title>Resolving the Mortierellaceae phylogeny through synthesis of multi-gene phylogenetics and phylogenomics.</title>
        <authorList>
            <person name="Vandepol N."/>
            <person name="Liber J."/>
            <person name="Desiro A."/>
            <person name="Na H."/>
            <person name="Kennedy M."/>
            <person name="Barry K."/>
            <person name="Grigoriev I.V."/>
            <person name="Miller A.N."/>
            <person name="O'Donnell K."/>
            <person name="Stajich J.E."/>
            <person name="Bonito G."/>
        </authorList>
    </citation>
    <scope>NUCLEOTIDE SEQUENCE</scope>
    <source>
        <strain evidence="9">NVP60</strain>
    </source>
</reference>
<gene>
    <name evidence="9" type="primary">ERAL1</name>
    <name evidence="9" type="ORF">BGZ97_006854</name>
</gene>
<dbReference type="InterPro" id="IPR027417">
    <property type="entry name" value="P-loop_NTPase"/>
</dbReference>
<proteinExistence type="inferred from homology"/>
<comment type="caution">
    <text evidence="9">The sequence shown here is derived from an EMBL/GenBank/DDBJ whole genome shotgun (WGS) entry which is preliminary data.</text>
</comment>
<dbReference type="InterPro" id="IPR006073">
    <property type="entry name" value="GTP-bd"/>
</dbReference>
<feature type="domain" description="KH type-2" evidence="8">
    <location>
        <begin position="356"/>
        <end position="439"/>
    </location>
</feature>
<evidence type="ECO:0000256" key="4">
    <source>
        <dbReference type="ARBA" id="ARBA00023134"/>
    </source>
</evidence>
<evidence type="ECO:0000256" key="5">
    <source>
        <dbReference type="PROSITE-ProRule" id="PRU00118"/>
    </source>
</evidence>
<accession>A0A9P6RFD8</accession>
<dbReference type="SUPFAM" id="SSF52540">
    <property type="entry name" value="P-loop containing nucleoside triphosphate hydrolases"/>
    <property type="match status" value="1"/>
</dbReference>
<dbReference type="GO" id="GO:0019843">
    <property type="term" value="F:rRNA binding"/>
    <property type="evidence" value="ECO:0007669"/>
    <property type="project" value="TreeGrafter"/>
</dbReference>
<sequence length="442" mass="49675">MLPLLRSARAARIVSTIPTNGQRTATLKQGHGEAQRFFATKHSKSSPPAGMVTSSKSLELLKRTLQEKRAKLQEIAERQTPSAPIVSTTRIINSLENETPSTALGQTSTSNAQHHPTPTPRHRTDRAMPIFASPADMHVRLPKVARNFSQPENPEIVKIALIGSPNVGKSTIVNDLVKSTVSIVSVRPHTTRERIKAVLTQDNKQIVFYDTPGVVPEKNVSRLNRELVTASWKAIEDADHLLVVMDCNKLLEHSLVTEAYIFERLAKLEKPIPATLVFNKMDLVKGRNEKLQEFAAKYNEQFPNFVKTIYTSAQQQKIGIQELRSHLMSLTHPGPWLYPANQKSDQSDLNRVEDLIRSELFELLKVPYHVKQVNVGWTELEDNVLRIDQNLLVDRPGLKKIIVGTDGVVIRDLTLKSRQLIGKALQRRVMLNLQVKVNSKKV</sequence>
<dbReference type="Proteomes" id="UP000823405">
    <property type="component" value="Unassembled WGS sequence"/>
</dbReference>
<evidence type="ECO:0000259" key="8">
    <source>
        <dbReference type="PROSITE" id="PS50823"/>
    </source>
</evidence>
<evidence type="ECO:0000313" key="10">
    <source>
        <dbReference type="Proteomes" id="UP000823405"/>
    </source>
</evidence>
<dbReference type="Pfam" id="PF01926">
    <property type="entry name" value="MMR_HSR1"/>
    <property type="match status" value="1"/>
</dbReference>
<dbReference type="Gene3D" id="3.30.300.20">
    <property type="match status" value="1"/>
</dbReference>
<dbReference type="GO" id="GO:0000028">
    <property type="term" value="P:ribosomal small subunit assembly"/>
    <property type="evidence" value="ECO:0007669"/>
    <property type="project" value="TreeGrafter"/>
</dbReference>
<dbReference type="InterPro" id="IPR030388">
    <property type="entry name" value="G_ERA_dom"/>
</dbReference>
<keyword evidence="10" id="KW-1185">Reference proteome</keyword>
<keyword evidence="3 5" id="KW-0694">RNA-binding</keyword>
<dbReference type="HAMAP" id="MF_00367">
    <property type="entry name" value="GTPase_Era"/>
    <property type="match status" value="1"/>
</dbReference>
<dbReference type="NCBIfam" id="TIGR00436">
    <property type="entry name" value="era"/>
    <property type="match status" value="1"/>
</dbReference>
<evidence type="ECO:0000256" key="1">
    <source>
        <dbReference type="ARBA" id="ARBA00007921"/>
    </source>
</evidence>
<comment type="similarity">
    <text evidence="1 6">Belongs to the TRAFAC class TrmE-Era-EngA-EngB-Septin-like GTPase superfamily. Era GTPase family.</text>
</comment>
<dbReference type="SUPFAM" id="SSF54814">
    <property type="entry name" value="Prokaryotic type KH domain (KH-domain type II)"/>
    <property type="match status" value="1"/>
</dbReference>
<evidence type="ECO:0000256" key="6">
    <source>
        <dbReference type="RuleBase" id="RU003761"/>
    </source>
</evidence>
<dbReference type="InterPro" id="IPR004044">
    <property type="entry name" value="KH_dom_type_2"/>
</dbReference>
<dbReference type="PROSITE" id="PS50823">
    <property type="entry name" value="KH_TYPE_2"/>
    <property type="match status" value="1"/>
</dbReference>
<evidence type="ECO:0000256" key="7">
    <source>
        <dbReference type="SAM" id="MobiDB-lite"/>
    </source>
</evidence>
<keyword evidence="2 6" id="KW-0547">Nucleotide-binding</keyword>
<dbReference type="NCBIfam" id="TIGR00231">
    <property type="entry name" value="small_GTP"/>
    <property type="match status" value="1"/>
</dbReference>
<protein>
    <submittedName>
        <fullName evidence="9">Era Like 12S Mitochondrial RRNA Chaperone 1</fullName>
    </submittedName>
</protein>
<keyword evidence="4 6" id="KW-0342">GTP-binding</keyword>
<dbReference type="PANTHER" id="PTHR42698">
    <property type="entry name" value="GTPASE ERA"/>
    <property type="match status" value="1"/>
</dbReference>
<dbReference type="PANTHER" id="PTHR42698:SF1">
    <property type="entry name" value="GTPASE ERA, MITOCHONDRIAL"/>
    <property type="match status" value="1"/>
</dbReference>
<feature type="region of interest" description="Disordered" evidence="7">
    <location>
        <begin position="100"/>
        <end position="125"/>
    </location>
</feature>
<feature type="compositionally biased region" description="Polar residues" evidence="7">
    <location>
        <begin position="100"/>
        <end position="116"/>
    </location>
</feature>
<dbReference type="GO" id="GO:0043024">
    <property type="term" value="F:ribosomal small subunit binding"/>
    <property type="evidence" value="ECO:0007669"/>
    <property type="project" value="TreeGrafter"/>
</dbReference>
<dbReference type="Pfam" id="PF07650">
    <property type="entry name" value="KH_2"/>
    <property type="match status" value="1"/>
</dbReference>
<dbReference type="CDD" id="cd04163">
    <property type="entry name" value="Era"/>
    <property type="match status" value="1"/>
</dbReference>
<dbReference type="InterPro" id="IPR015946">
    <property type="entry name" value="KH_dom-like_a/b"/>
</dbReference>
<dbReference type="Gene3D" id="3.40.50.300">
    <property type="entry name" value="P-loop containing nucleotide triphosphate hydrolases"/>
    <property type="match status" value="1"/>
</dbReference>
<dbReference type="CDD" id="cd22534">
    <property type="entry name" value="KH-II_Era"/>
    <property type="match status" value="1"/>
</dbReference>
<evidence type="ECO:0000313" key="9">
    <source>
        <dbReference type="EMBL" id="KAG0316440.1"/>
    </source>
</evidence>
<dbReference type="GO" id="GO:0005525">
    <property type="term" value="F:GTP binding"/>
    <property type="evidence" value="ECO:0007669"/>
    <property type="project" value="UniProtKB-KW"/>
</dbReference>
<evidence type="ECO:0000256" key="2">
    <source>
        <dbReference type="ARBA" id="ARBA00022741"/>
    </source>
</evidence>
<dbReference type="EMBL" id="JAAAIN010000303">
    <property type="protein sequence ID" value="KAG0316440.1"/>
    <property type="molecule type" value="Genomic_DNA"/>
</dbReference>
<name>A0A9P6RFD8_9FUNG</name>
<dbReference type="AlphaFoldDB" id="A0A9P6RFD8"/>
<dbReference type="InterPro" id="IPR009019">
    <property type="entry name" value="KH_sf_prok-type"/>
</dbReference>
<dbReference type="InterPro" id="IPR005662">
    <property type="entry name" value="GTPase_Era-like"/>
</dbReference>
<dbReference type="OrthoDB" id="188276at2759"/>